<feature type="transmembrane region" description="Helical" evidence="1">
    <location>
        <begin position="38"/>
        <end position="56"/>
    </location>
</feature>
<dbReference type="PANTHER" id="PTHR43471">
    <property type="entry name" value="ABC TRANSPORTER PERMEASE"/>
    <property type="match status" value="1"/>
</dbReference>
<feature type="transmembrane region" description="Helical" evidence="1">
    <location>
        <begin position="203"/>
        <end position="225"/>
    </location>
</feature>
<feature type="domain" description="CAAX prenyl protease 2/Lysostaphin resistance protein A-like" evidence="2">
    <location>
        <begin position="569"/>
        <end position="662"/>
    </location>
</feature>
<evidence type="ECO:0000259" key="2">
    <source>
        <dbReference type="Pfam" id="PF02517"/>
    </source>
</evidence>
<keyword evidence="1" id="KW-0812">Transmembrane</keyword>
<proteinExistence type="predicted"/>
<organism evidence="3 4">
    <name type="scientific">Novipirellula aureliae</name>
    <dbReference type="NCBI Taxonomy" id="2527966"/>
    <lineage>
        <taxon>Bacteria</taxon>
        <taxon>Pseudomonadati</taxon>
        <taxon>Planctomycetota</taxon>
        <taxon>Planctomycetia</taxon>
        <taxon>Pirellulales</taxon>
        <taxon>Pirellulaceae</taxon>
        <taxon>Novipirellula</taxon>
    </lineage>
</organism>
<keyword evidence="1" id="KW-1133">Transmembrane helix</keyword>
<feature type="transmembrane region" description="Helical" evidence="1">
    <location>
        <begin position="437"/>
        <end position="458"/>
    </location>
</feature>
<feature type="transmembrane region" description="Helical" evidence="1">
    <location>
        <begin position="354"/>
        <end position="373"/>
    </location>
</feature>
<feature type="transmembrane region" description="Helical" evidence="1">
    <location>
        <begin position="380"/>
        <end position="404"/>
    </location>
</feature>
<dbReference type="NCBIfam" id="NF041647">
    <property type="entry name" value="ABC_perm_CPBP"/>
    <property type="match status" value="1"/>
</dbReference>
<dbReference type="Pfam" id="PF02517">
    <property type="entry name" value="Rce1-like"/>
    <property type="match status" value="1"/>
</dbReference>
<dbReference type="Proteomes" id="UP000315471">
    <property type="component" value="Unassembled WGS sequence"/>
</dbReference>
<reference evidence="3 4" key="1">
    <citation type="submission" date="2019-02" db="EMBL/GenBank/DDBJ databases">
        <title>Deep-cultivation of Planctomycetes and their phenomic and genomic characterization uncovers novel biology.</title>
        <authorList>
            <person name="Wiegand S."/>
            <person name="Jogler M."/>
            <person name="Boedeker C."/>
            <person name="Pinto D."/>
            <person name="Vollmers J."/>
            <person name="Rivas-Marin E."/>
            <person name="Kohn T."/>
            <person name="Peeters S.H."/>
            <person name="Heuer A."/>
            <person name="Rast P."/>
            <person name="Oberbeckmann S."/>
            <person name="Bunk B."/>
            <person name="Jeske O."/>
            <person name="Meyerdierks A."/>
            <person name="Storesund J.E."/>
            <person name="Kallscheuer N."/>
            <person name="Luecker S."/>
            <person name="Lage O.M."/>
            <person name="Pohl T."/>
            <person name="Merkel B.J."/>
            <person name="Hornburger P."/>
            <person name="Mueller R.-W."/>
            <person name="Bruemmer F."/>
            <person name="Labrenz M."/>
            <person name="Spormann A.M."/>
            <person name="Op Den Camp H."/>
            <person name="Overmann J."/>
            <person name="Amann R."/>
            <person name="Jetten M.S.M."/>
            <person name="Mascher T."/>
            <person name="Medema M.H."/>
            <person name="Devos D.P."/>
            <person name="Kaster A.-K."/>
            <person name="Ovreas L."/>
            <person name="Rohde M."/>
            <person name="Galperin M.Y."/>
            <person name="Jogler C."/>
        </authorList>
    </citation>
    <scope>NUCLEOTIDE SEQUENCE [LARGE SCALE GENOMIC DNA]</scope>
    <source>
        <strain evidence="3 4">Q31b</strain>
    </source>
</reference>
<dbReference type="AlphaFoldDB" id="A0A5C6DLY3"/>
<gene>
    <name evidence="3" type="ORF">Q31b_44200</name>
</gene>
<sequence length="721" mass="77644">MTQSDMPDPHSKRPVLKGRLFRLCQKELRETIRDRRTVFTLLLMPLLLYPLLSMALNRFLLTSDTHQASGYLVGVASEEEGSLLRSYLNDPRSKPPESILQVNSGELAEFRFGITNESDAVEALRKNAIDVAVSVEPGEIPVFKITAYQGDAASETAQRILVERLQWLESSVAQEVATAASPDYRSVAKVQVAEIGGAEQLPLLATIVPLVLVLMTITGAVYPAIDLTAGERERGTMEALMASPASRFDLLFAKYIAVVIVALLTAMINLFAMFTTLWASGLLQLLTGDDAFPWLSVLQILGLLILFSGFFSALLLSLTSFAKSFKEAQAYLIPVMLLALAPAMLSLLPGVKLSGPLAIAPLISIVILARDILAGHFEPAGALAAILSTIAYAAAALAVAARLFGNDAVMRTSDQSIASFFHRPKKPSLVPSVESSALMLALLVPFYFLVSNGLIRLVEIPRDQLSLSMLFAFNLLALVLTFGLVPLLVATIGRNRYSSTFRLTGPSASGLSVGAFGGCLVGSVLIGLGAWALAHESFVIGESLGMGGLSEERIRQTLEALEAQKEVPFWLVLLTFAVAPAIIEELCFRGFLFSSLSAVLSPIRVVFLTAVLFGMFHVLTGNALLIERFLPTTLLGGILGWIAYRSGSVLPGMVMHFVHNALLKSVARYHDSFSLFGSELNDQSHLPGNWLIGTTAVACAGAILIWLCTRQRVHGATDSIG</sequence>
<evidence type="ECO:0000313" key="4">
    <source>
        <dbReference type="Proteomes" id="UP000315471"/>
    </source>
</evidence>
<evidence type="ECO:0000256" key="1">
    <source>
        <dbReference type="SAM" id="Phobius"/>
    </source>
</evidence>
<feature type="transmembrane region" description="Helical" evidence="1">
    <location>
        <begin position="690"/>
        <end position="709"/>
    </location>
</feature>
<feature type="transmembrane region" description="Helical" evidence="1">
    <location>
        <begin position="603"/>
        <end position="626"/>
    </location>
</feature>
<feature type="transmembrane region" description="Helical" evidence="1">
    <location>
        <begin position="513"/>
        <end position="534"/>
    </location>
</feature>
<comment type="caution">
    <text evidence="3">The sequence shown here is derived from an EMBL/GenBank/DDBJ whole genome shotgun (WGS) entry which is preliminary data.</text>
</comment>
<dbReference type="GO" id="GO:0080120">
    <property type="term" value="P:CAAX-box protein maturation"/>
    <property type="evidence" value="ECO:0007669"/>
    <property type="project" value="UniProtKB-ARBA"/>
</dbReference>
<dbReference type="EMBL" id="SJPY01000007">
    <property type="protein sequence ID" value="TWU37632.1"/>
    <property type="molecule type" value="Genomic_DNA"/>
</dbReference>
<evidence type="ECO:0000313" key="3">
    <source>
        <dbReference type="EMBL" id="TWU37632.1"/>
    </source>
</evidence>
<dbReference type="GO" id="GO:0140359">
    <property type="term" value="F:ABC-type transporter activity"/>
    <property type="evidence" value="ECO:0007669"/>
    <property type="project" value="InterPro"/>
</dbReference>
<accession>A0A5C6DLY3</accession>
<name>A0A5C6DLY3_9BACT</name>
<keyword evidence="4" id="KW-1185">Reference proteome</keyword>
<feature type="transmembrane region" description="Helical" evidence="1">
    <location>
        <begin position="330"/>
        <end position="348"/>
    </location>
</feature>
<dbReference type="GO" id="GO:0005886">
    <property type="term" value="C:plasma membrane"/>
    <property type="evidence" value="ECO:0007669"/>
    <property type="project" value="UniProtKB-SubCell"/>
</dbReference>
<dbReference type="Pfam" id="PF12679">
    <property type="entry name" value="ABC2_membrane_2"/>
    <property type="match status" value="1"/>
</dbReference>
<dbReference type="GO" id="GO:0004175">
    <property type="term" value="F:endopeptidase activity"/>
    <property type="evidence" value="ECO:0007669"/>
    <property type="project" value="UniProtKB-ARBA"/>
</dbReference>
<feature type="transmembrane region" description="Helical" evidence="1">
    <location>
        <begin position="470"/>
        <end position="493"/>
    </location>
</feature>
<dbReference type="PANTHER" id="PTHR43471:SF3">
    <property type="entry name" value="ABC TRANSPORTER PERMEASE PROTEIN NATB"/>
    <property type="match status" value="1"/>
</dbReference>
<feature type="transmembrane region" description="Helical" evidence="1">
    <location>
        <begin position="638"/>
        <end position="658"/>
    </location>
</feature>
<feature type="transmembrane region" description="Helical" evidence="1">
    <location>
        <begin position="255"/>
        <end position="279"/>
    </location>
</feature>
<feature type="transmembrane region" description="Helical" evidence="1">
    <location>
        <begin position="291"/>
        <end position="318"/>
    </location>
</feature>
<protein>
    <submittedName>
        <fullName evidence="3">ABC-2 family transporter protein</fullName>
    </submittedName>
</protein>
<dbReference type="InterPro" id="IPR003675">
    <property type="entry name" value="Rce1/LyrA-like_dom"/>
</dbReference>
<keyword evidence="1" id="KW-0472">Membrane</keyword>
<feature type="transmembrane region" description="Helical" evidence="1">
    <location>
        <begin position="567"/>
        <end position="583"/>
    </location>
</feature>